<accession>A0A1B6DDI7</accession>
<feature type="coiled-coil region" evidence="1">
    <location>
        <begin position="200"/>
        <end position="234"/>
    </location>
</feature>
<protein>
    <submittedName>
        <fullName evidence="3">Uncharacterized protein</fullName>
    </submittedName>
</protein>
<evidence type="ECO:0000256" key="2">
    <source>
        <dbReference type="SAM" id="MobiDB-lite"/>
    </source>
</evidence>
<evidence type="ECO:0000256" key="1">
    <source>
        <dbReference type="SAM" id="Coils"/>
    </source>
</evidence>
<feature type="compositionally biased region" description="Polar residues" evidence="2">
    <location>
        <begin position="394"/>
        <end position="404"/>
    </location>
</feature>
<feature type="region of interest" description="Disordered" evidence="2">
    <location>
        <begin position="394"/>
        <end position="429"/>
    </location>
</feature>
<feature type="compositionally biased region" description="Low complexity" evidence="2">
    <location>
        <begin position="405"/>
        <end position="417"/>
    </location>
</feature>
<dbReference type="AlphaFoldDB" id="A0A1B6DDI7"/>
<feature type="coiled-coil region" evidence="1">
    <location>
        <begin position="296"/>
        <end position="375"/>
    </location>
</feature>
<sequence>MEKSNRHRINSDNKIKNSGKPISDLNRSSRDRDMGCKNRINKHRRHINEFDHQLQTDTINEYHPSYLPIQGQRLFAAMSDPAVCGYPVSHCYPLEPVSLSVGFPLYQAPPPYPHRATHREVISPRGRRAHSYYSKDDPCPTTKPTDEYASLPPGHISDFESDQQRRFSDPGLANAADSNESDSCDSLASCGNTSCVADQIDHIIQENKRLSKELMETKTELQDLRLEMDSLNKSYMSSYRPGLISELVKEVRDATKLKEEMLLSKVKSFVEESCSNLTSQEKKVCSQECEDLKSQLKQVCTDKASLTDRLLRLEEQMKTLMIHNSVQETSRGELLELEKEKLQLRRELQEAVDAKKVAEANITKLERQVNNFRKKLPNGLIIDEKPIPVIINPHSTSAEDTPTESISSSLGSGSIHSPHVTMSGPVTDL</sequence>
<name>A0A1B6DDI7_9HEMI</name>
<reference evidence="3" key="1">
    <citation type="submission" date="2015-12" db="EMBL/GenBank/DDBJ databases">
        <title>De novo transcriptome assembly of four potential Pierce s Disease insect vectors from Arizona vineyards.</title>
        <authorList>
            <person name="Tassone E.E."/>
        </authorList>
    </citation>
    <scope>NUCLEOTIDE SEQUENCE</scope>
</reference>
<feature type="region of interest" description="Disordered" evidence="2">
    <location>
        <begin position="1"/>
        <end position="34"/>
    </location>
</feature>
<proteinExistence type="predicted"/>
<dbReference type="EMBL" id="GEDC01013544">
    <property type="protein sequence ID" value="JAS23754.1"/>
    <property type="molecule type" value="Transcribed_RNA"/>
</dbReference>
<feature type="region of interest" description="Disordered" evidence="2">
    <location>
        <begin position="126"/>
        <end position="178"/>
    </location>
</feature>
<gene>
    <name evidence="3" type="ORF">g.22140</name>
</gene>
<organism evidence="3">
    <name type="scientific">Clastoptera arizonana</name>
    <name type="common">Arizona spittle bug</name>
    <dbReference type="NCBI Taxonomy" id="38151"/>
    <lineage>
        <taxon>Eukaryota</taxon>
        <taxon>Metazoa</taxon>
        <taxon>Ecdysozoa</taxon>
        <taxon>Arthropoda</taxon>
        <taxon>Hexapoda</taxon>
        <taxon>Insecta</taxon>
        <taxon>Pterygota</taxon>
        <taxon>Neoptera</taxon>
        <taxon>Paraneoptera</taxon>
        <taxon>Hemiptera</taxon>
        <taxon>Auchenorrhyncha</taxon>
        <taxon>Cercopoidea</taxon>
        <taxon>Clastopteridae</taxon>
        <taxon>Clastoptera</taxon>
    </lineage>
</organism>
<keyword evidence="1" id="KW-0175">Coiled coil</keyword>
<feature type="compositionally biased region" description="Basic and acidic residues" evidence="2">
    <location>
        <begin position="1"/>
        <end position="15"/>
    </location>
</feature>
<evidence type="ECO:0000313" key="3">
    <source>
        <dbReference type="EMBL" id="JAS23754.1"/>
    </source>
</evidence>